<name>A0AAN9RL83_PHACN</name>
<keyword evidence="2" id="KW-1185">Reference proteome</keyword>
<dbReference type="Proteomes" id="UP001374584">
    <property type="component" value="Unassembled WGS sequence"/>
</dbReference>
<gene>
    <name evidence="1" type="ORF">VNO80_02177</name>
</gene>
<accession>A0AAN9RL83</accession>
<reference evidence="1 2" key="1">
    <citation type="submission" date="2024-01" db="EMBL/GenBank/DDBJ databases">
        <title>The genomes of 5 underutilized Papilionoideae crops provide insights into root nodulation and disease resistanc.</title>
        <authorList>
            <person name="Jiang F."/>
        </authorList>
    </citation>
    <scope>NUCLEOTIDE SEQUENCE [LARGE SCALE GENOMIC DNA]</scope>
    <source>
        <strain evidence="1">JINMINGXINNONG_FW02</strain>
        <tissue evidence="1">Leaves</tissue>
    </source>
</reference>
<dbReference type="AlphaFoldDB" id="A0AAN9RL83"/>
<dbReference type="EMBL" id="JAYMYR010000002">
    <property type="protein sequence ID" value="KAK7376761.1"/>
    <property type="molecule type" value="Genomic_DNA"/>
</dbReference>
<proteinExistence type="predicted"/>
<evidence type="ECO:0000313" key="2">
    <source>
        <dbReference type="Proteomes" id="UP001374584"/>
    </source>
</evidence>
<sequence length="95" mass="11383">MCSSPIIHSLDLASDGAWQIIQKSVAKLLFNLFSGLKIVHIYVYLEEKKITEFRLVLIFTRVICICQYMQSKYQAYQWLFLKTFYHTFFLHHIIF</sequence>
<comment type="caution">
    <text evidence="1">The sequence shown here is derived from an EMBL/GenBank/DDBJ whole genome shotgun (WGS) entry which is preliminary data.</text>
</comment>
<protein>
    <submittedName>
        <fullName evidence="1">Uncharacterized protein</fullName>
    </submittedName>
</protein>
<organism evidence="1 2">
    <name type="scientific">Phaseolus coccineus</name>
    <name type="common">Scarlet runner bean</name>
    <name type="synonym">Phaseolus multiflorus</name>
    <dbReference type="NCBI Taxonomy" id="3886"/>
    <lineage>
        <taxon>Eukaryota</taxon>
        <taxon>Viridiplantae</taxon>
        <taxon>Streptophyta</taxon>
        <taxon>Embryophyta</taxon>
        <taxon>Tracheophyta</taxon>
        <taxon>Spermatophyta</taxon>
        <taxon>Magnoliopsida</taxon>
        <taxon>eudicotyledons</taxon>
        <taxon>Gunneridae</taxon>
        <taxon>Pentapetalae</taxon>
        <taxon>rosids</taxon>
        <taxon>fabids</taxon>
        <taxon>Fabales</taxon>
        <taxon>Fabaceae</taxon>
        <taxon>Papilionoideae</taxon>
        <taxon>50 kb inversion clade</taxon>
        <taxon>NPAAA clade</taxon>
        <taxon>indigoferoid/millettioid clade</taxon>
        <taxon>Phaseoleae</taxon>
        <taxon>Phaseolus</taxon>
    </lineage>
</organism>
<evidence type="ECO:0000313" key="1">
    <source>
        <dbReference type="EMBL" id="KAK7376761.1"/>
    </source>
</evidence>